<dbReference type="Gene3D" id="3.40.190.290">
    <property type="match status" value="1"/>
</dbReference>
<keyword evidence="2" id="KW-0805">Transcription regulation</keyword>
<dbReference type="InterPro" id="IPR005119">
    <property type="entry name" value="LysR_subst-bd"/>
</dbReference>
<evidence type="ECO:0000259" key="5">
    <source>
        <dbReference type="PROSITE" id="PS50931"/>
    </source>
</evidence>
<keyword evidence="3" id="KW-0238">DNA-binding</keyword>
<dbReference type="EMBL" id="SIUB01000001">
    <property type="protein sequence ID" value="TBN55199.1"/>
    <property type="molecule type" value="Genomic_DNA"/>
</dbReference>
<evidence type="ECO:0000256" key="2">
    <source>
        <dbReference type="ARBA" id="ARBA00023015"/>
    </source>
</evidence>
<reference evidence="6 7" key="1">
    <citation type="submission" date="2019-02" db="EMBL/GenBank/DDBJ databases">
        <title>Hansschlegelia quercus sp. nov., a novel methylotrophic bacterium from buds of oak (Quercus robur L.).</title>
        <authorList>
            <person name="Agafonova N.V."/>
            <person name="Kaparullina E.N."/>
            <person name="Grouzdev D.S."/>
            <person name="Doronina N.V."/>
        </authorList>
    </citation>
    <scope>NUCLEOTIDE SEQUENCE [LARGE SCALE GENOMIC DNA]</scope>
    <source>
        <strain evidence="6 7">Dub</strain>
    </source>
</reference>
<dbReference type="GO" id="GO:0006351">
    <property type="term" value="P:DNA-templated transcription"/>
    <property type="evidence" value="ECO:0007669"/>
    <property type="project" value="TreeGrafter"/>
</dbReference>
<dbReference type="CDD" id="cd08422">
    <property type="entry name" value="PBP2_CrgA_like"/>
    <property type="match status" value="1"/>
</dbReference>
<dbReference type="OrthoDB" id="9812435at2"/>
<dbReference type="InterPro" id="IPR058163">
    <property type="entry name" value="LysR-type_TF_proteobact-type"/>
</dbReference>
<protein>
    <submittedName>
        <fullName evidence="6">LysR family transcriptional regulator</fullName>
    </submittedName>
</protein>
<proteinExistence type="inferred from homology"/>
<organism evidence="6 7">
    <name type="scientific">Hansschlegelia quercus</name>
    <dbReference type="NCBI Taxonomy" id="2528245"/>
    <lineage>
        <taxon>Bacteria</taxon>
        <taxon>Pseudomonadati</taxon>
        <taxon>Pseudomonadota</taxon>
        <taxon>Alphaproteobacteria</taxon>
        <taxon>Hyphomicrobiales</taxon>
        <taxon>Methylopilaceae</taxon>
        <taxon>Hansschlegelia</taxon>
    </lineage>
</organism>
<dbReference type="Pfam" id="PF03466">
    <property type="entry name" value="LysR_substrate"/>
    <property type="match status" value="1"/>
</dbReference>
<dbReference type="PROSITE" id="PS50931">
    <property type="entry name" value="HTH_LYSR"/>
    <property type="match status" value="1"/>
</dbReference>
<dbReference type="Gene3D" id="1.10.10.10">
    <property type="entry name" value="Winged helix-like DNA-binding domain superfamily/Winged helix DNA-binding domain"/>
    <property type="match status" value="1"/>
</dbReference>
<comment type="similarity">
    <text evidence="1">Belongs to the LysR transcriptional regulatory family.</text>
</comment>
<evidence type="ECO:0000256" key="3">
    <source>
        <dbReference type="ARBA" id="ARBA00023125"/>
    </source>
</evidence>
<dbReference type="GO" id="GO:0003700">
    <property type="term" value="F:DNA-binding transcription factor activity"/>
    <property type="evidence" value="ECO:0007669"/>
    <property type="project" value="InterPro"/>
</dbReference>
<name>A0A4Q9GLB8_9HYPH</name>
<evidence type="ECO:0000313" key="7">
    <source>
        <dbReference type="Proteomes" id="UP000291613"/>
    </source>
</evidence>
<keyword evidence="4" id="KW-0804">Transcription</keyword>
<dbReference type="FunFam" id="3.40.190.290:FF:000001">
    <property type="entry name" value="Transcriptional regulator, LysR family"/>
    <property type="match status" value="1"/>
</dbReference>
<dbReference type="GO" id="GO:0043565">
    <property type="term" value="F:sequence-specific DNA binding"/>
    <property type="evidence" value="ECO:0007669"/>
    <property type="project" value="TreeGrafter"/>
</dbReference>
<evidence type="ECO:0000256" key="4">
    <source>
        <dbReference type="ARBA" id="ARBA00023163"/>
    </source>
</evidence>
<dbReference type="FunFam" id="1.10.10.10:FF:000001">
    <property type="entry name" value="LysR family transcriptional regulator"/>
    <property type="match status" value="1"/>
</dbReference>
<evidence type="ECO:0000313" key="6">
    <source>
        <dbReference type="EMBL" id="TBN55199.1"/>
    </source>
</evidence>
<dbReference type="InterPro" id="IPR036388">
    <property type="entry name" value="WH-like_DNA-bd_sf"/>
</dbReference>
<dbReference type="AlphaFoldDB" id="A0A4Q9GLB8"/>
<accession>A0A4Q9GLB8</accession>
<comment type="caution">
    <text evidence="6">The sequence shown here is derived from an EMBL/GenBank/DDBJ whole genome shotgun (WGS) entry which is preliminary data.</text>
</comment>
<dbReference type="InterPro" id="IPR036390">
    <property type="entry name" value="WH_DNA-bd_sf"/>
</dbReference>
<dbReference type="Proteomes" id="UP000291613">
    <property type="component" value="Unassembled WGS sequence"/>
</dbReference>
<dbReference type="PANTHER" id="PTHR30537">
    <property type="entry name" value="HTH-TYPE TRANSCRIPTIONAL REGULATOR"/>
    <property type="match status" value="1"/>
</dbReference>
<evidence type="ECO:0000256" key="1">
    <source>
        <dbReference type="ARBA" id="ARBA00009437"/>
    </source>
</evidence>
<dbReference type="InterPro" id="IPR000847">
    <property type="entry name" value="LysR_HTH_N"/>
</dbReference>
<gene>
    <name evidence="6" type="ORF">EYR15_03425</name>
</gene>
<feature type="domain" description="HTH lysR-type" evidence="5">
    <location>
        <begin position="5"/>
        <end position="62"/>
    </location>
</feature>
<dbReference type="RefSeq" id="WP_131001450.1">
    <property type="nucleotide sequence ID" value="NZ_JBHSZR010000002.1"/>
</dbReference>
<keyword evidence="7" id="KW-1185">Reference proteome</keyword>
<dbReference type="Pfam" id="PF00126">
    <property type="entry name" value="HTH_1"/>
    <property type="match status" value="1"/>
</dbReference>
<dbReference type="PANTHER" id="PTHR30537:SF5">
    <property type="entry name" value="HTH-TYPE TRANSCRIPTIONAL ACTIVATOR TTDR-RELATED"/>
    <property type="match status" value="1"/>
</dbReference>
<dbReference type="SUPFAM" id="SSF46785">
    <property type="entry name" value="Winged helix' DNA-binding domain"/>
    <property type="match status" value="1"/>
</dbReference>
<dbReference type="SUPFAM" id="SSF53850">
    <property type="entry name" value="Periplasmic binding protein-like II"/>
    <property type="match status" value="1"/>
</dbReference>
<sequence>MASLPDFEAWAIFARVAARGSFARASEELGLSKATVSKAVTRLERRLATPLFHRNTRRLALTEAGKAAADSAERILKAGEAAEAEAVAGSATPRGRVRLAAPMSFGLAHVAPLLPEFFAANPEVSVELHFSDAQVDLIGEGFDVALRIAALADSRLRARRLCAVRRLVVAAPSYLDRAGRPEHPRDLERHACLGYAYPPGQDRWRFLNADGEETWVAVSGPIRVNNADALTPSLLAGLGLAVQPEFIVFDDLAAGRLASVLDDWTPPPIALHVVTPPGAFRPARVTALIDFLSRRLTAAPWAQAAT</sequence>